<reference evidence="3" key="1">
    <citation type="submission" date="2017-06" db="EMBL/GenBank/DDBJ databases">
        <authorList>
            <person name="Varghese N."/>
            <person name="Submissions S."/>
        </authorList>
    </citation>
    <scope>NUCLEOTIDE SEQUENCE [LARGE SCALE GENOMIC DNA]</scope>
    <source>
        <strain evidence="3">DSM 15668</strain>
    </source>
</reference>
<dbReference type="NCBIfam" id="TIGR02532">
    <property type="entry name" value="IV_pilin_GFxxxE"/>
    <property type="match status" value="1"/>
</dbReference>
<dbReference type="RefSeq" id="WP_089323207.1">
    <property type="nucleotide sequence ID" value="NZ_FZOB01000007.1"/>
</dbReference>
<dbReference type="Proteomes" id="UP000198405">
    <property type="component" value="Unassembled WGS sequence"/>
</dbReference>
<proteinExistence type="predicted"/>
<dbReference type="EMBL" id="FZOB01000007">
    <property type="protein sequence ID" value="SNR80484.1"/>
    <property type="molecule type" value="Genomic_DNA"/>
</dbReference>
<dbReference type="AlphaFoldDB" id="A0A238ZCQ4"/>
<keyword evidence="3" id="KW-1185">Reference proteome</keyword>
<name>A0A238ZCQ4_9BACT</name>
<dbReference type="OrthoDB" id="14120at2"/>
<accession>A0A238ZCQ4</accession>
<keyword evidence="1" id="KW-0472">Membrane</keyword>
<evidence type="ECO:0000313" key="3">
    <source>
        <dbReference type="Proteomes" id="UP000198405"/>
    </source>
</evidence>
<gene>
    <name evidence="2" type="ORF">SAMN06265340_10783</name>
</gene>
<evidence type="ECO:0000256" key="1">
    <source>
        <dbReference type="SAM" id="Phobius"/>
    </source>
</evidence>
<dbReference type="InterPro" id="IPR012902">
    <property type="entry name" value="N_methyl_site"/>
</dbReference>
<sequence length="174" mass="19795">MKSRKGVTLLELLIVVTLFAVIFSAVEFLFSGTIFSSASLSSRVNKDTEAISFYSQLSAQLFSSFNPRRENFLLDSDTLSFYTLSPLFYPCGVRAEYRFKKDNGTVEVVYEEFPYPDGRLGEEGKRKVVIGRFSDVKFYVYVNGEWKDAYRGSFQGIGKVEIDGREYIITGKVK</sequence>
<evidence type="ECO:0000313" key="2">
    <source>
        <dbReference type="EMBL" id="SNR80484.1"/>
    </source>
</evidence>
<feature type="transmembrane region" description="Helical" evidence="1">
    <location>
        <begin position="12"/>
        <end position="35"/>
    </location>
</feature>
<organism evidence="2 3">
    <name type="scientific">Desulfurobacterium atlanticum</name>
    <dbReference type="NCBI Taxonomy" id="240169"/>
    <lineage>
        <taxon>Bacteria</taxon>
        <taxon>Pseudomonadati</taxon>
        <taxon>Aquificota</taxon>
        <taxon>Aquificia</taxon>
        <taxon>Desulfurobacteriales</taxon>
        <taxon>Desulfurobacteriaceae</taxon>
        <taxon>Desulfurobacterium</taxon>
    </lineage>
</organism>
<dbReference type="Pfam" id="PF07963">
    <property type="entry name" value="N_methyl"/>
    <property type="match status" value="1"/>
</dbReference>
<keyword evidence="1" id="KW-0812">Transmembrane</keyword>
<protein>
    <submittedName>
        <fullName evidence="2">Prepilin-type N-terminal cleavage/methylation domain-containing protein</fullName>
    </submittedName>
</protein>
<dbReference type="PROSITE" id="PS00409">
    <property type="entry name" value="PROKAR_NTER_METHYL"/>
    <property type="match status" value="1"/>
</dbReference>
<keyword evidence="1" id="KW-1133">Transmembrane helix</keyword>